<protein>
    <submittedName>
        <fullName evidence="1">Uncharacterized protein</fullName>
    </submittedName>
</protein>
<sequence length="210" mass="23077">MSMLSICALVAGAQRRVAWVSLMPEGDVSVGLCDRALAVRDFEAQSFVWSAFNRREVAWVVPHEPHAMVAISQPHITFHPARVVNGIESGEWFHVRGNKGKPMYEAIAPMELAVDQQGIVPWVRFISKPVSGLTEAKGLRSGPMTRVICVPFDDATRSIGVSVDFVGPGVTDPFPGAMLTEFLDHTKYRLRVALSQLPGQVATLGWIRQN</sequence>
<reference evidence="1 2" key="1">
    <citation type="submission" date="2017-08" db="EMBL/GenBank/DDBJ databases">
        <title>Infants hospitalized years apart are colonized by the same room-sourced microbial strains.</title>
        <authorList>
            <person name="Brooks B."/>
            <person name="Olm M.R."/>
            <person name="Firek B.A."/>
            <person name="Baker R."/>
            <person name="Thomas B.C."/>
            <person name="Morowitz M.J."/>
            <person name="Banfield J.F."/>
        </authorList>
    </citation>
    <scope>NUCLEOTIDE SEQUENCE [LARGE SCALE GENOMIC DNA]</scope>
    <source>
        <strain evidence="1">S2_005_003_R2_41</strain>
    </source>
</reference>
<evidence type="ECO:0000313" key="1">
    <source>
        <dbReference type="EMBL" id="PZQ74847.1"/>
    </source>
</evidence>
<name>A0A2W5RWI2_VARPD</name>
<evidence type="ECO:0000313" key="2">
    <source>
        <dbReference type="Proteomes" id="UP000249135"/>
    </source>
</evidence>
<gene>
    <name evidence="1" type="ORF">DI563_11180</name>
</gene>
<proteinExistence type="predicted"/>
<comment type="caution">
    <text evidence="1">The sequence shown here is derived from an EMBL/GenBank/DDBJ whole genome shotgun (WGS) entry which is preliminary data.</text>
</comment>
<accession>A0A2W5RWI2</accession>
<dbReference type="AlphaFoldDB" id="A0A2W5RWI2"/>
<dbReference type="Proteomes" id="UP000249135">
    <property type="component" value="Unassembled WGS sequence"/>
</dbReference>
<dbReference type="EMBL" id="QFPP01000111">
    <property type="protein sequence ID" value="PZQ74847.1"/>
    <property type="molecule type" value="Genomic_DNA"/>
</dbReference>
<organism evidence="1 2">
    <name type="scientific">Variovorax paradoxus</name>
    <dbReference type="NCBI Taxonomy" id="34073"/>
    <lineage>
        <taxon>Bacteria</taxon>
        <taxon>Pseudomonadati</taxon>
        <taxon>Pseudomonadota</taxon>
        <taxon>Betaproteobacteria</taxon>
        <taxon>Burkholderiales</taxon>
        <taxon>Comamonadaceae</taxon>
        <taxon>Variovorax</taxon>
    </lineage>
</organism>